<accession>A0A1I1FAC3</accession>
<evidence type="ECO:0000313" key="1">
    <source>
        <dbReference type="EMBL" id="SFB96244.1"/>
    </source>
</evidence>
<proteinExistence type="predicted"/>
<dbReference type="OrthoDB" id="6322581at2"/>
<dbReference type="EMBL" id="FOLE01000002">
    <property type="protein sequence ID" value="SFB96244.1"/>
    <property type="molecule type" value="Genomic_DNA"/>
</dbReference>
<gene>
    <name evidence="1" type="ORF">SAMN05421780_102111</name>
</gene>
<evidence type="ECO:0008006" key="3">
    <source>
        <dbReference type="Google" id="ProtNLM"/>
    </source>
</evidence>
<dbReference type="RefSeq" id="WP_091508211.1">
    <property type="nucleotide sequence ID" value="NZ_FOLE01000002.1"/>
</dbReference>
<dbReference type="Proteomes" id="UP000199514">
    <property type="component" value="Unassembled WGS sequence"/>
</dbReference>
<sequence length="136" mass="15804">MEFAEIDQTRLPILIFRNNPIIPPIQEYETYLVTQKRLMQEAIEEKRKVIVIMDLTNLKFMNSEMRIKRGNFIKEHEKLMQESLSEVILVAPNIVSRTMLQGIFLIRKPSVPTFVVANIKEALSKAENFAEKLLAS</sequence>
<keyword evidence="2" id="KW-1185">Reference proteome</keyword>
<reference evidence="1 2" key="1">
    <citation type="submission" date="2016-10" db="EMBL/GenBank/DDBJ databases">
        <authorList>
            <person name="de Groot N.N."/>
        </authorList>
    </citation>
    <scope>NUCLEOTIDE SEQUENCE [LARGE SCALE GENOMIC DNA]</scope>
    <source>
        <strain evidence="1 2">DSM 6793</strain>
    </source>
</reference>
<evidence type="ECO:0000313" key="2">
    <source>
        <dbReference type="Proteomes" id="UP000199514"/>
    </source>
</evidence>
<dbReference type="AlphaFoldDB" id="A0A1I1FAC3"/>
<name>A0A1I1FAC3_9BACT</name>
<organism evidence="1 2">
    <name type="scientific">Flexibacter flexilis DSM 6793</name>
    <dbReference type="NCBI Taxonomy" id="927664"/>
    <lineage>
        <taxon>Bacteria</taxon>
        <taxon>Pseudomonadati</taxon>
        <taxon>Bacteroidota</taxon>
        <taxon>Cytophagia</taxon>
        <taxon>Cytophagales</taxon>
        <taxon>Flexibacteraceae</taxon>
        <taxon>Flexibacter</taxon>
    </lineage>
</organism>
<protein>
    <recommendedName>
        <fullName evidence="3">STAS domain-containing protein</fullName>
    </recommendedName>
</protein>